<accession>A0ABN9RE60</accession>
<evidence type="ECO:0000313" key="1">
    <source>
        <dbReference type="EMBL" id="CAK0816251.1"/>
    </source>
</evidence>
<protein>
    <submittedName>
        <fullName evidence="1">Uncharacterized protein</fullName>
    </submittedName>
</protein>
<evidence type="ECO:0000313" key="2">
    <source>
        <dbReference type="Proteomes" id="UP001189429"/>
    </source>
</evidence>
<name>A0ABN9RE60_9DINO</name>
<organism evidence="1 2">
    <name type="scientific">Prorocentrum cordatum</name>
    <dbReference type="NCBI Taxonomy" id="2364126"/>
    <lineage>
        <taxon>Eukaryota</taxon>
        <taxon>Sar</taxon>
        <taxon>Alveolata</taxon>
        <taxon>Dinophyceae</taxon>
        <taxon>Prorocentrales</taxon>
        <taxon>Prorocentraceae</taxon>
        <taxon>Prorocentrum</taxon>
    </lineage>
</organism>
<dbReference type="Proteomes" id="UP001189429">
    <property type="component" value="Unassembled WGS sequence"/>
</dbReference>
<keyword evidence="2" id="KW-1185">Reference proteome</keyword>
<gene>
    <name evidence="1" type="ORF">PCOR1329_LOCUS19281</name>
</gene>
<reference evidence="1" key="1">
    <citation type="submission" date="2023-10" db="EMBL/GenBank/DDBJ databases">
        <authorList>
            <person name="Chen Y."/>
            <person name="Shah S."/>
            <person name="Dougan E. K."/>
            <person name="Thang M."/>
            <person name="Chan C."/>
        </authorList>
    </citation>
    <scope>NUCLEOTIDE SEQUENCE [LARGE SCALE GENOMIC DNA]</scope>
</reference>
<proteinExistence type="predicted"/>
<dbReference type="EMBL" id="CAUYUJ010006142">
    <property type="protein sequence ID" value="CAK0816251.1"/>
    <property type="molecule type" value="Genomic_DNA"/>
</dbReference>
<comment type="caution">
    <text evidence="1">The sequence shown here is derived from an EMBL/GenBank/DDBJ whole genome shotgun (WGS) entry which is preliminary data.</text>
</comment>
<sequence>MAPRMQDGIDKDTRPAVGLVDSRRGLDIGRRTLVVVQPGAGHSEGGKPWGVEAQVFGATPALTLQDISRQKHGKYESTVHIVDHGDSQREAVRRLFDAQTGVGMVRGQSRAWRGTRRCLKHLLRISDRCCCSPTRYS</sequence>